<dbReference type="CDD" id="cd03364">
    <property type="entry name" value="TOPRIM_DnaG_primases"/>
    <property type="match status" value="1"/>
</dbReference>
<dbReference type="PIRSF" id="PIRSF002811">
    <property type="entry name" value="DnaG"/>
    <property type="match status" value="1"/>
</dbReference>
<feature type="region of interest" description="Disordered" evidence="14">
    <location>
        <begin position="437"/>
        <end position="514"/>
    </location>
</feature>
<dbReference type="NCBIfam" id="TIGR01391">
    <property type="entry name" value="dnaG"/>
    <property type="match status" value="1"/>
</dbReference>
<reference evidence="16 19" key="2">
    <citation type="submission" date="2020-08" db="EMBL/GenBank/DDBJ databases">
        <title>Genome public.</title>
        <authorList>
            <person name="Liu C."/>
            <person name="Sun Q."/>
        </authorList>
    </citation>
    <scope>NUCLEOTIDE SEQUENCE [LARGE SCALE GENOMIC DNA]</scope>
    <source>
        <strain evidence="16 19">426_9</strain>
    </source>
</reference>
<dbReference type="InterPro" id="IPR013264">
    <property type="entry name" value="DNAG_N"/>
</dbReference>
<accession>A0A3D8HD47</accession>
<dbReference type="AlphaFoldDB" id="A0A3D8HD47"/>
<keyword evidence="7 12" id="KW-0863">Zinc-finger</keyword>
<gene>
    <name evidence="12" type="primary">dnaG</name>
    <name evidence="17" type="ORF">DWU89_11915</name>
    <name evidence="16" type="ORF">H8784_11610</name>
</gene>
<comment type="catalytic activity">
    <reaction evidence="12">
        <text>ssDNA + n NTP = ssDNA/pppN(pN)n-1 hybrid + (n-1) diphosphate.</text>
        <dbReference type="EC" id="2.7.7.101"/>
    </reaction>
</comment>
<keyword evidence="8 12" id="KW-0862">Zinc</keyword>
<comment type="caution">
    <text evidence="17">The sequence shown here is derived from an EMBL/GenBank/DDBJ whole genome shotgun (WGS) entry which is preliminary data.</text>
</comment>
<evidence type="ECO:0000256" key="8">
    <source>
        <dbReference type="ARBA" id="ARBA00022833"/>
    </source>
</evidence>
<dbReference type="PROSITE" id="PS50880">
    <property type="entry name" value="TOPRIM"/>
    <property type="match status" value="1"/>
</dbReference>
<evidence type="ECO:0000256" key="5">
    <source>
        <dbReference type="ARBA" id="ARBA00022705"/>
    </source>
</evidence>
<proteinExistence type="inferred from homology"/>
<dbReference type="PANTHER" id="PTHR30313:SF2">
    <property type="entry name" value="DNA PRIMASE"/>
    <property type="match status" value="1"/>
</dbReference>
<evidence type="ECO:0000259" key="15">
    <source>
        <dbReference type="PROSITE" id="PS50880"/>
    </source>
</evidence>
<dbReference type="GO" id="GO:1990077">
    <property type="term" value="C:primosome complex"/>
    <property type="evidence" value="ECO:0007669"/>
    <property type="project" value="UniProtKB-KW"/>
</dbReference>
<dbReference type="HAMAP" id="MF_00974">
    <property type="entry name" value="DNA_primase_DnaG"/>
    <property type="match status" value="1"/>
</dbReference>
<name>A0A3D8HD47_9BACT</name>
<dbReference type="GO" id="GO:0003899">
    <property type="term" value="F:DNA-directed RNA polymerase activity"/>
    <property type="evidence" value="ECO:0007669"/>
    <property type="project" value="UniProtKB-UniRule"/>
</dbReference>
<evidence type="ECO:0000256" key="9">
    <source>
        <dbReference type="ARBA" id="ARBA00022842"/>
    </source>
</evidence>
<dbReference type="SUPFAM" id="SSF57783">
    <property type="entry name" value="Zinc beta-ribbon"/>
    <property type="match status" value="1"/>
</dbReference>
<dbReference type="Proteomes" id="UP000256321">
    <property type="component" value="Unassembled WGS sequence"/>
</dbReference>
<evidence type="ECO:0000256" key="1">
    <source>
        <dbReference type="ARBA" id="ARBA00022478"/>
    </source>
</evidence>
<dbReference type="InterPro" id="IPR050219">
    <property type="entry name" value="DnaG_primase"/>
</dbReference>
<keyword evidence="3 12" id="KW-0808">Transferase</keyword>
<evidence type="ECO:0000313" key="17">
    <source>
        <dbReference type="EMBL" id="RDU48876.1"/>
    </source>
</evidence>
<dbReference type="GO" id="GO:0008270">
    <property type="term" value="F:zinc ion binding"/>
    <property type="evidence" value="ECO:0007669"/>
    <property type="project" value="UniProtKB-UniRule"/>
</dbReference>
<evidence type="ECO:0000256" key="6">
    <source>
        <dbReference type="ARBA" id="ARBA00022723"/>
    </source>
</evidence>
<keyword evidence="1 12" id="KW-0240">DNA-directed RNA polymerase</keyword>
<evidence type="ECO:0000313" key="18">
    <source>
        <dbReference type="Proteomes" id="UP000256321"/>
    </source>
</evidence>
<dbReference type="FunFam" id="3.40.1360.10:FF:000002">
    <property type="entry name" value="DNA primase"/>
    <property type="match status" value="1"/>
</dbReference>
<keyword evidence="19" id="KW-1185">Reference proteome</keyword>
<feature type="domain" description="Toprim" evidence="15">
    <location>
        <begin position="260"/>
        <end position="341"/>
    </location>
</feature>
<dbReference type="Gene3D" id="3.90.980.10">
    <property type="entry name" value="DNA primase, catalytic core, N-terminal domain"/>
    <property type="match status" value="1"/>
</dbReference>
<dbReference type="InterPro" id="IPR002694">
    <property type="entry name" value="Znf_CHC2"/>
</dbReference>
<dbReference type="InterPro" id="IPR037068">
    <property type="entry name" value="DNA_primase_core_N_sf"/>
</dbReference>
<dbReference type="GO" id="GO:0005737">
    <property type="term" value="C:cytoplasm"/>
    <property type="evidence" value="ECO:0007669"/>
    <property type="project" value="TreeGrafter"/>
</dbReference>
<feature type="compositionally biased region" description="Pro residues" evidence="14">
    <location>
        <begin position="504"/>
        <end position="513"/>
    </location>
</feature>
<dbReference type="SUPFAM" id="SSF56731">
    <property type="entry name" value="DNA primase core"/>
    <property type="match status" value="1"/>
</dbReference>
<evidence type="ECO:0000256" key="7">
    <source>
        <dbReference type="ARBA" id="ARBA00022771"/>
    </source>
</evidence>
<keyword evidence="10 12" id="KW-0238">DNA-binding</keyword>
<dbReference type="GO" id="GO:0006269">
    <property type="term" value="P:DNA replication, synthesis of primer"/>
    <property type="evidence" value="ECO:0007669"/>
    <property type="project" value="UniProtKB-UniRule"/>
</dbReference>
<evidence type="ECO:0000256" key="12">
    <source>
        <dbReference type="HAMAP-Rule" id="MF_00974"/>
    </source>
</evidence>
<dbReference type="PANTHER" id="PTHR30313">
    <property type="entry name" value="DNA PRIMASE"/>
    <property type="match status" value="1"/>
</dbReference>
<dbReference type="FunFam" id="3.90.580.10:FF:000001">
    <property type="entry name" value="DNA primase"/>
    <property type="match status" value="1"/>
</dbReference>
<organism evidence="17 18">
    <name type="scientific">Parabacteroides acidifaciens</name>
    <dbReference type="NCBI Taxonomy" id="2290935"/>
    <lineage>
        <taxon>Bacteria</taxon>
        <taxon>Pseudomonadati</taxon>
        <taxon>Bacteroidota</taxon>
        <taxon>Bacteroidia</taxon>
        <taxon>Bacteroidales</taxon>
        <taxon>Tannerellaceae</taxon>
        <taxon>Parabacteroides</taxon>
    </lineage>
</organism>
<dbReference type="SMART" id="SM00400">
    <property type="entry name" value="ZnF_CHCC"/>
    <property type="match status" value="1"/>
</dbReference>
<dbReference type="InterPro" id="IPR030846">
    <property type="entry name" value="DnaG_bac"/>
</dbReference>
<keyword evidence="6 12" id="KW-0479">Metal-binding</keyword>
<comment type="function">
    <text evidence="12">RNA polymerase that catalyzes the synthesis of short RNA molecules used as primers for DNA polymerase during DNA replication.</text>
</comment>
<dbReference type="EMBL" id="JACRTI010000027">
    <property type="protein sequence ID" value="MBC8602358.1"/>
    <property type="molecule type" value="Genomic_DNA"/>
</dbReference>
<feature type="zinc finger region" description="CHC2-type" evidence="12 13">
    <location>
        <begin position="37"/>
        <end position="61"/>
    </location>
</feature>
<dbReference type="GO" id="GO:0000428">
    <property type="term" value="C:DNA-directed RNA polymerase complex"/>
    <property type="evidence" value="ECO:0007669"/>
    <property type="project" value="UniProtKB-KW"/>
</dbReference>
<dbReference type="SMART" id="SM00493">
    <property type="entry name" value="TOPRIM"/>
    <property type="match status" value="1"/>
</dbReference>
<keyword evidence="9" id="KW-0460">Magnesium</keyword>
<dbReference type="EC" id="2.7.7.101" evidence="12"/>
<evidence type="ECO:0000256" key="14">
    <source>
        <dbReference type="SAM" id="MobiDB-lite"/>
    </source>
</evidence>
<keyword evidence="5 12" id="KW-0235">DNA replication</keyword>
<evidence type="ECO:0000256" key="13">
    <source>
        <dbReference type="PIRSR" id="PIRSR002811-1"/>
    </source>
</evidence>
<dbReference type="Pfam" id="PF08275">
    <property type="entry name" value="DNAG_N"/>
    <property type="match status" value="1"/>
</dbReference>
<evidence type="ECO:0000256" key="10">
    <source>
        <dbReference type="ARBA" id="ARBA00023125"/>
    </source>
</evidence>
<dbReference type="InterPro" id="IPR006295">
    <property type="entry name" value="DNA_primase_DnaG"/>
</dbReference>
<dbReference type="GO" id="GO:0003677">
    <property type="term" value="F:DNA binding"/>
    <property type="evidence" value="ECO:0007669"/>
    <property type="project" value="UniProtKB-KW"/>
</dbReference>
<dbReference type="Pfam" id="PF13155">
    <property type="entry name" value="Toprim_2"/>
    <property type="match status" value="1"/>
</dbReference>
<evidence type="ECO:0000256" key="2">
    <source>
        <dbReference type="ARBA" id="ARBA00022515"/>
    </source>
</evidence>
<comment type="subunit">
    <text evidence="12">Monomer. Interacts with DnaB.</text>
</comment>
<keyword evidence="11 12" id="KW-0804">Transcription</keyword>
<evidence type="ECO:0000256" key="11">
    <source>
        <dbReference type="ARBA" id="ARBA00023163"/>
    </source>
</evidence>
<dbReference type="Gene3D" id="3.90.580.10">
    <property type="entry name" value="Zinc finger, CHC2-type domain"/>
    <property type="match status" value="1"/>
</dbReference>
<keyword evidence="4 12" id="KW-0548">Nucleotidyltransferase</keyword>
<dbReference type="InterPro" id="IPR034151">
    <property type="entry name" value="TOPRIM_DnaG_bac"/>
</dbReference>
<evidence type="ECO:0000256" key="3">
    <source>
        <dbReference type="ARBA" id="ARBA00022679"/>
    </source>
</evidence>
<dbReference type="EMBL" id="QREV01000027">
    <property type="protein sequence ID" value="RDU48876.1"/>
    <property type="molecule type" value="Genomic_DNA"/>
</dbReference>
<dbReference type="InterPro" id="IPR006171">
    <property type="entry name" value="TOPRIM_dom"/>
</dbReference>
<sequence>MIDQPTIDRILDAANIVDVVSEFVTLRKRGINYVGLCPFHSDKSPSFYVSPAKNICKCFACGEGGTAVHFIMKHEQLTYFDALRYLAKKYNIEIQERELSEREKQVRSDRESMLIVNSWAQKYFTTQLYEHQEGKAAGLRYFAERGFREDTIRKFQLGYSLDQRDALYKAATKSGYKKEFLEKTGLVIAYDNGGVNDRFRGRVIFPVHTLSGKVVAFGGRVLKKDEKTAKYVNSPESEIYHKSNELYGIYFAKQAIVKADRCFLVEGYTDVISMHQAGVENVVASSGTALTQGQIRLIHRFTSNITVLYDGDAAGIKAALRGIDLLLEDGMNVKVVLLPDGEDPDSFARKHNATQFAEFIKQNETDFIRFKTRLLLDDAGTDPIKRSSLIADIIKTVAILPDNIARSLYIRECSAMMEIDEMLLLNEVNKIRLNKEERQANQPSSFNPAPPVSNIPEYPDIPGYQPYPEEIPSGQEPESFLPPDDTIPPPPPEEYELGGTDNNMPPPPPPPAAPSVNIPVQPKRSPYEVYEVALLRYIVRYGERILFQYTDEETNEEVIIRVAEYIRSELERDDLTFYTPLFKGMMDEAADRCQSEGFVAHRYFLAHPDPNVSRLAANLISEKYQLSKYHTKYRELETEEEKLDSLVLRELYGFKDAYILSQIKEVQAQIKETQTKGDMDQVFELMKKLTRLNEIKNVLSKELGERIILKM</sequence>
<evidence type="ECO:0000313" key="19">
    <source>
        <dbReference type="Proteomes" id="UP000629596"/>
    </source>
</evidence>
<dbReference type="Proteomes" id="UP000629596">
    <property type="component" value="Unassembled WGS sequence"/>
</dbReference>
<dbReference type="InterPro" id="IPR036977">
    <property type="entry name" value="DNA_primase_Znf_CHC2"/>
</dbReference>
<evidence type="ECO:0000313" key="16">
    <source>
        <dbReference type="EMBL" id="MBC8602358.1"/>
    </source>
</evidence>
<comment type="similarity">
    <text evidence="12">Belongs to the DnaG primase family.</text>
</comment>
<reference evidence="17 18" key="1">
    <citation type="submission" date="2018-07" db="EMBL/GenBank/DDBJ databases">
        <title>Parabacteroides acidifaciens nov. sp., isolated from human feces.</title>
        <authorList>
            <person name="Wang Y.J."/>
        </authorList>
    </citation>
    <scope>NUCLEOTIDE SEQUENCE [LARGE SCALE GENOMIC DNA]</scope>
    <source>
        <strain evidence="17 18">426-9</strain>
    </source>
</reference>
<comment type="domain">
    <text evidence="12">Contains an N-terminal zinc-binding domain, a central core domain that contains the primase activity, and a C-terminal DnaB-binding domain.</text>
</comment>
<protein>
    <recommendedName>
        <fullName evidence="12">DNA primase</fullName>
        <ecNumber evidence="12">2.7.7.101</ecNumber>
    </recommendedName>
</protein>
<evidence type="ECO:0000256" key="4">
    <source>
        <dbReference type="ARBA" id="ARBA00022695"/>
    </source>
</evidence>
<dbReference type="Pfam" id="PF01807">
    <property type="entry name" value="Zn_ribbon_DnaG"/>
    <property type="match status" value="1"/>
</dbReference>
<dbReference type="RefSeq" id="WP_115499867.1">
    <property type="nucleotide sequence ID" value="NZ_JACRTI010000027.1"/>
</dbReference>
<comment type="cofactor">
    <cofactor evidence="12 13">
        <name>Zn(2+)</name>
        <dbReference type="ChEBI" id="CHEBI:29105"/>
    </cofactor>
    <text evidence="12 13">Binds 1 zinc ion per monomer.</text>
</comment>
<keyword evidence="2 12" id="KW-0639">Primosome</keyword>
<dbReference type="Gene3D" id="3.40.1360.10">
    <property type="match status" value="1"/>
</dbReference>